<evidence type="ECO:0000259" key="8">
    <source>
        <dbReference type="PROSITE" id="PS50853"/>
    </source>
</evidence>
<keyword evidence="2" id="KW-0812">Transmembrane</keyword>
<evidence type="ECO:0000256" key="4">
    <source>
        <dbReference type="ARBA" id="ARBA00022840"/>
    </source>
</evidence>
<evidence type="ECO:0000256" key="2">
    <source>
        <dbReference type="ARBA" id="ARBA00022692"/>
    </source>
</evidence>
<comment type="caution">
    <text evidence="9">The sequence shown here is derived from an EMBL/GenBank/DDBJ whole genome shotgun (WGS) entry which is preliminary data.</text>
</comment>
<dbReference type="Gene3D" id="2.60.40.10">
    <property type="entry name" value="Immunoglobulins"/>
    <property type="match status" value="4"/>
</dbReference>
<keyword evidence="5" id="KW-1133">Transmembrane helix</keyword>
<feature type="domain" description="Fibronectin type-III" evidence="8">
    <location>
        <begin position="204"/>
        <end position="293"/>
    </location>
</feature>
<dbReference type="InterPro" id="IPR003961">
    <property type="entry name" value="FN3_dom"/>
</dbReference>
<evidence type="ECO:0000256" key="3">
    <source>
        <dbReference type="ARBA" id="ARBA00022741"/>
    </source>
</evidence>
<evidence type="ECO:0000256" key="6">
    <source>
        <dbReference type="ARBA" id="ARBA00023136"/>
    </source>
</evidence>
<comment type="subcellular location">
    <subcellularLocation>
        <location evidence="1">Membrane</location>
        <topology evidence="1">Single-pass membrane protein</topology>
    </subcellularLocation>
</comment>
<name>A0AAV4Y0E8_CAEEX</name>
<proteinExistence type="predicted"/>
<accession>A0AAV4Y0E8</accession>
<evidence type="ECO:0000313" key="10">
    <source>
        <dbReference type="Proteomes" id="UP001054945"/>
    </source>
</evidence>
<dbReference type="GO" id="GO:0005886">
    <property type="term" value="C:plasma membrane"/>
    <property type="evidence" value="ECO:0007669"/>
    <property type="project" value="TreeGrafter"/>
</dbReference>
<dbReference type="GO" id="GO:0005524">
    <property type="term" value="F:ATP binding"/>
    <property type="evidence" value="ECO:0007669"/>
    <property type="project" value="UniProtKB-KW"/>
</dbReference>
<keyword evidence="3" id="KW-0547">Nucleotide-binding</keyword>
<dbReference type="SMART" id="SM00060">
    <property type="entry name" value="FN3"/>
    <property type="match status" value="2"/>
</dbReference>
<evidence type="ECO:0000256" key="1">
    <source>
        <dbReference type="ARBA" id="ARBA00004167"/>
    </source>
</evidence>
<dbReference type="Proteomes" id="UP001054945">
    <property type="component" value="Unassembled WGS sequence"/>
</dbReference>
<evidence type="ECO:0000256" key="5">
    <source>
        <dbReference type="ARBA" id="ARBA00022989"/>
    </source>
</evidence>
<keyword evidence="6" id="KW-0472">Membrane</keyword>
<dbReference type="InterPro" id="IPR036116">
    <property type="entry name" value="FN3_sf"/>
</dbReference>
<feature type="domain" description="Fibronectin type-III" evidence="8">
    <location>
        <begin position="1"/>
        <end position="76"/>
    </location>
</feature>
<evidence type="ECO:0000313" key="9">
    <source>
        <dbReference type="EMBL" id="GIZ00812.1"/>
    </source>
</evidence>
<dbReference type="PROSITE" id="PS50853">
    <property type="entry name" value="FN3"/>
    <property type="match status" value="2"/>
</dbReference>
<reference evidence="9 10" key="1">
    <citation type="submission" date="2021-06" db="EMBL/GenBank/DDBJ databases">
        <title>Caerostris extrusa draft genome.</title>
        <authorList>
            <person name="Kono N."/>
            <person name="Arakawa K."/>
        </authorList>
    </citation>
    <scope>NUCLEOTIDE SEQUENCE [LARGE SCALE GENOMIC DNA]</scope>
</reference>
<keyword evidence="10" id="KW-1185">Reference proteome</keyword>
<protein>
    <submittedName>
        <fullName evidence="9">Protein-tyrosine-phosphatase</fullName>
    </submittedName>
</protein>
<dbReference type="Pfam" id="PF00041">
    <property type="entry name" value="fn3"/>
    <property type="match status" value="2"/>
</dbReference>
<keyword evidence="4" id="KW-0067">ATP-binding</keyword>
<gene>
    <name evidence="9" type="primary">X975_02474</name>
    <name evidence="9" type="ORF">CEXT_742431</name>
</gene>
<dbReference type="InterPro" id="IPR013783">
    <property type="entry name" value="Ig-like_fold"/>
</dbReference>
<evidence type="ECO:0000256" key="7">
    <source>
        <dbReference type="ARBA" id="ARBA00023170"/>
    </source>
</evidence>
<sequence length="403" mass="46120">MVQWDEPYPSRGPIELYAIEGRDEKSNMVFSATTNSSSYFVGDLNPCELYHIRVCAKKKEGFGNWSNRIEIVTLAGVPMAPTNVRIMVPKGDSLKIIWDEPRPFRGYIILYTIRWEREIHLKRSTCPLLMLHSIHPTPLETCPVTHGIPYKLRQVPKLVTVIGLILWKAEQLLEYQQFQEISQKREQPIGPLRLNGRSQIFHTKPKEVKSVKVTNTSIELTWKEPSPSVGAVINYLVEWTDDEGQQMNMNANDLYCTIKNVSPYTNYSIKVRAETSAGLGKWGNSIVVRTQWRYNHISIITGSYCAVHSQMGNMQTSKLSMNGSTTTLSYCLKNLEPYTYYNIDVKAKTETAYGPWSEPEEYKQLSEVIPTIIRNLKEESKNCLEHSPNMVTTRSITWTSEGL</sequence>
<keyword evidence="7" id="KW-0675">Receptor</keyword>
<dbReference type="PRINTS" id="PR00014">
    <property type="entry name" value="FNTYPEIII"/>
</dbReference>
<organism evidence="9 10">
    <name type="scientific">Caerostris extrusa</name>
    <name type="common">Bark spider</name>
    <name type="synonym">Caerostris bankana</name>
    <dbReference type="NCBI Taxonomy" id="172846"/>
    <lineage>
        <taxon>Eukaryota</taxon>
        <taxon>Metazoa</taxon>
        <taxon>Ecdysozoa</taxon>
        <taxon>Arthropoda</taxon>
        <taxon>Chelicerata</taxon>
        <taxon>Arachnida</taxon>
        <taxon>Araneae</taxon>
        <taxon>Araneomorphae</taxon>
        <taxon>Entelegynae</taxon>
        <taxon>Araneoidea</taxon>
        <taxon>Araneidae</taxon>
        <taxon>Caerostris</taxon>
    </lineage>
</organism>
<dbReference type="InterPro" id="IPR050449">
    <property type="entry name" value="Ephrin_rcpt_TKs"/>
</dbReference>
<dbReference type="EMBL" id="BPLR01001209">
    <property type="protein sequence ID" value="GIZ00812.1"/>
    <property type="molecule type" value="Genomic_DNA"/>
</dbReference>
<dbReference type="PANTHER" id="PTHR46877">
    <property type="entry name" value="EPH RECEPTOR A5"/>
    <property type="match status" value="1"/>
</dbReference>
<dbReference type="SUPFAM" id="SSF49265">
    <property type="entry name" value="Fibronectin type III"/>
    <property type="match status" value="3"/>
</dbReference>
<dbReference type="CDD" id="cd00063">
    <property type="entry name" value="FN3"/>
    <property type="match status" value="3"/>
</dbReference>
<dbReference type="AlphaFoldDB" id="A0AAV4Y0E8"/>
<dbReference type="PANTHER" id="PTHR46877:SF14">
    <property type="entry name" value="RECEPTOR PROTEIN-TYROSINE KINASE"/>
    <property type="match status" value="1"/>
</dbReference>